<name>V6LGF1_9EUKA</name>
<dbReference type="AlphaFoldDB" id="V6LGF1"/>
<organism evidence="2">
    <name type="scientific">Spironucleus salmonicida</name>
    <dbReference type="NCBI Taxonomy" id="348837"/>
    <lineage>
        <taxon>Eukaryota</taxon>
        <taxon>Metamonada</taxon>
        <taxon>Diplomonadida</taxon>
        <taxon>Hexamitidae</taxon>
        <taxon>Hexamitinae</taxon>
        <taxon>Spironucleus</taxon>
    </lineage>
</organism>
<accession>V6LGF1</accession>
<reference evidence="2 3" key="1">
    <citation type="journal article" date="2014" name="PLoS Genet.">
        <title>The Genome of Spironucleus salmonicida Highlights a Fish Pathogen Adapted to Fluctuating Environments.</title>
        <authorList>
            <person name="Xu F."/>
            <person name="Jerlstrom-Hultqvist J."/>
            <person name="Einarsson E."/>
            <person name="Astvaldsson A."/>
            <person name="Svard S.G."/>
            <person name="Andersson J.O."/>
        </authorList>
    </citation>
    <scope>NUCLEOTIDE SEQUENCE</scope>
    <source>
        <strain evidence="3">ATCC 50377</strain>
    </source>
</reference>
<evidence type="ECO:0000256" key="1">
    <source>
        <dbReference type="SAM" id="Coils"/>
    </source>
</evidence>
<evidence type="ECO:0000313" key="3">
    <source>
        <dbReference type="EMBL" id="KAH0571032.1"/>
    </source>
</evidence>
<dbReference type="EMBL" id="AUWU02000007">
    <property type="protein sequence ID" value="KAH0571032.1"/>
    <property type="molecule type" value="Genomic_DNA"/>
</dbReference>
<dbReference type="EMBL" id="KI546139">
    <property type="protein sequence ID" value="EST43373.1"/>
    <property type="molecule type" value="Genomic_DNA"/>
</dbReference>
<reference evidence="3" key="2">
    <citation type="submission" date="2020-12" db="EMBL/GenBank/DDBJ databases">
        <title>New Spironucleus salmonicida genome in near-complete chromosomes.</title>
        <authorList>
            <person name="Xu F."/>
            <person name="Kurt Z."/>
            <person name="Jimenez-Gonzalez A."/>
            <person name="Astvaldsson A."/>
            <person name="Andersson J.O."/>
            <person name="Svard S.G."/>
        </authorList>
    </citation>
    <scope>NUCLEOTIDE SEQUENCE</scope>
    <source>
        <strain evidence="3">ATCC 50377</strain>
    </source>
</reference>
<dbReference type="VEuPathDB" id="GiardiaDB:SS50377_27326"/>
<evidence type="ECO:0000313" key="4">
    <source>
        <dbReference type="Proteomes" id="UP000018208"/>
    </source>
</evidence>
<keyword evidence="1" id="KW-0175">Coiled coil</keyword>
<feature type="coiled-coil region" evidence="1">
    <location>
        <begin position="34"/>
        <end position="113"/>
    </location>
</feature>
<protein>
    <submittedName>
        <fullName evidence="2">Uncharacterized protein</fullName>
    </submittedName>
</protein>
<dbReference type="Proteomes" id="UP000018208">
    <property type="component" value="Unassembled WGS sequence"/>
</dbReference>
<sequence length="247" mass="27900">MRSAVLSPTALNMNASYMNRKRNKLSTVDIIVAEMKFTQKEKNYQKAIKELQEQNFNLQESNDELQDQLKQLIPKIKQAVELNQQSKLSGGKLKTAEEIISSQQERINFLGQQLAAQSSENDLQNSRFHAQKVVILPPFPGLQPVVAQLKDLRITLQKDTVDQNKLLALARRLKNFESITLRKLTNYVKAQEHRDALQSREICALQLQLELARKNSGEPLQYVPFRAGQDLVIEDIMTNSCAGAGGG</sequence>
<proteinExistence type="predicted"/>
<evidence type="ECO:0000313" key="2">
    <source>
        <dbReference type="EMBL" id="EST43373.1"/>
    </source>
</evidence>
<gene>
    <name evidence="2" type="ORF">SS50377_17053</name>
    <name evidence="3" type="ORF">SS50377_27326</name>
</gene>
<keyword evidence="4" id="KW-1185">Reference proteome</keyword>